<dbReference type="InterPro" id="IPR011547">
    <property type="entry name" value="SLC26A/SulP_dom"/>
</dbReference>
<evidence type="ECO:0000259" key="14">
    <source>
        <dbReference type="Pfam" id="PF00916"/>
    </source>
</evidence>
<reference evidence="15 16" key="1">
    <citation type="submission" date="2017-12" db="EMBL/GenBank/DDBJ databases">
        <title>Sequencing the genomes of 1000 Actinobacteria strains.</title>
        <authorList>
            <person name="Klenk H.-P."/>
        </authorList>
    </citation>
    <scope>NUCLEOTIDE SEQUENCE [LARGE SCALE GENOMIC DNA]</scope>
    <source>
        <strain evidence="15 16">DSM 44489</strain>
    </source>
</reference>
<feature type="binding site" evidence="11">
    <location>
        <position position="583"/>
    </location>
    <ligand>
        <name>Zn(2+)</name>
        <dbReference type="ChEBI" id="CHEBI:29105"/>
    </ligand>
</feature>
<protein>
    <recommendedName>
        <fullName evidence="3">carbonic anhydrase</fullName>
        <ecNumber evidence="3">4.2.1.1</ecNumber>
    </recommendedName>
</protein>
<comment type="similarity">
    <text evidence="2">Belongs to the beta-class carbonic anhydrase family.</text>
</comment>
<feature type="domain" description="SLC26A/SulP transporter" evidence="14">
    <location>
        <begin position="28"/>
        <end position="383"/>
    </location>
</feature>
<dbReference type="Gene3D" id="3.40.1050.10">
    <property type="entry name" value="Carbonic anhydrase"/>
    <property type="match status" value="1"/>
</dbReference>
<keyword evidence="7 13" id="KW-0472">Membrane</keyword>
<comment type="catalytic activity">
    <reaction evidence="10">
        <text>hydrogencarbonate + H(+) = CO2 + H2O</text>
        <dbReference type="Rhea" id="RHEA:10748"/>
        <dbReference type="ChEBI" id="CHEBI:15377"/>
        <dbReference type="ChEBI" id="CHEBI:15378"/>
        <dbReference type="ChEBI" id="CHEBI:16526"/>
        <dbReference type="ChEBI" id="CHEBI:17544"/>
        <dbReference type="EC" id="4.2.1.1"/>
    </reaction>
</comment>
<keyword evidence="6 13" id="KW-1133">Transmembrane helix</keyword>
<dbReference type="PROSITE" id="PS00704">
    <property type="entry name" value="PROK_CO2_ANHYDRASE_1"/>
    <property type="match status" value="1"/>
</dbReference>
<dbReference type="Pfam" id="PF00916">
    <property type="entry name" value="Sulfate_transp"/>
    <property type="match status" value="1"/>
</dbReference>
<feature type="transmembrane region" description="Helical" evidence="13">
    <location>
        <begin position="295"/>
        <end position="316"/>
    </location>
</feature>
<evidence type="ECO:0000256" key="1">
    <source>
        <dbReference type="ARBA" id="ARBA00004141"/>
    </source>
</evidence>
<feature type="transmembrane region" description="Helical" evidence="13">
    <location>
        <begin position="32"/>
        <end position="52"/>
    </location>
</feature>
<dbReference type="GO" id="GO:0055085">
    <property type="term" value="P:transmembrane transport"/>
    <property type="evidence" value="ECO:0007669"/>
    <property type="project" value="InterPro"/>
</dbReference>
<evidence type="ECO:0000313" key="16">
    <source>
        <dbReference type="Proteomes" id="UP000233766"/>
    </source>
</evidence>
<feature type="transmembrane region" description="Helical" evidence="13">
    <location>
        <begin position="249"/>
        <end position="274"/>
    </location>
</feature>
<keyword evidence="4 13" id="KW-0812">Transmembrane</keyword>
<dbReference type="InterPro" id="IPR001765">
    <property type="entry name" value="Carbonic_anhydrase"/>
</dbReference>
<organism evidence="15 16">
    <name type="scientific">Nocardia fluminea</name>
    <dbReference type="NCBI Taxonomy" id="134984"/>
    <lineage>
        <taxon>Bacteria</taxon>
        <taxon>Bacillati</taxon>
        <taxon>Actinomycetota</taxon>
        <taxon>Actinomycetes</taxon>
        <taxon>Mycobacteriales</taxon>
        <taxon>Nocardiaceae</taxon>
        <taxon>Nocardia</taxon>
    </lineage>
</organism>
<feature type="transmembrane region" description="Helical" evidence="13">
    <location>
        <begin position="133"/>
        <end position="157"/>
    </location>
</feature>
<keyword evidence="16" id="KW-1185">Reference proteome</keyword>
<dbReference type="GO" id="GO:0015976">
    <property type="term" value="P:carbon utilization"/>
    <property type="evidence" value="ECO:0007669"/>
    <property type="project" value="InterPro"/>
</dbReference>
<feature type="transmembrane region" description="Helical" evidence="13">
    <location>
        <begin position="353"/>
        <end position="374"/>
    </location>
</feature>
<dbReference type="SUPFAM" id="SSF53056">
    <property type="entry name" value="beta-carbonic anhydrase, cab"/>
    <property type="match status" value="1"/>
</dbReference>
<feature type="transmembrane region" description="Helical" evidence="13">
    <location>
        <begin position="380"/>
        <end position="412"/>
    </location>
</feature>
<feature type="transmembrane region" description="Helical" evidence="13">
    <location>
        <begin position="328"/>
        <end position="346"/>
    </location>
</feature>
<feature type="binding site" evidence="11">
    <location>
        <position position="581"/>
    </location>
    <ligand>
        <name>Zn(2+)</name>
        <dbReference type="ChEBI" id="CHEBI:29105"/>
    </ligand>
</feature>
<evidence type="ECO:0000256" key="5">
    <source>
        <dbReference type="ARBA" id="ARBA00022833"/>
    </source>
</evidence>
<comment type="caution">
    <text evidence="15">The sequence shown here is derived from an EMBL/GenBank/DDBJ whole genome shotgun (WGS) entry which is preliminary data.</text>
</comment>
<feature type="binding site" evidence="11">
    <location>
        <position position="639"/>
    </location>
    <ligand>
        <name>Zn(2+)</name>
        <dbReference type="ChEBI" id="CHEBI:29105"/>
    </ligand>
</feature>
<feature type="transmembrane region" description="Helical" evidence="13">
    <location>
        <begin position="177"/>
        <end position="195"/>
    </location>
</feature>
<comment type="subcellular location">
    <subcellularLocation>
        <location evidence="1">Membrane</location>
        <topology evidence="1">Multi-pass membrane protein</topology>
    </subcellularLocation>
</comment>
<dbReference type="Proteomes" id="UP000233766">
    <property type="component" value="Unassembled WGS sequence"/>
</dbReference>
<evidence type="ECO:0000256" key="11">
    <source>
        <dbReference type="PIRSR" id="PIRSR601765-1"/>
    </source>
</evidence>
<feature type="region of interest" description="Disordered" evidence="12">
    <location>
        <begin position="1"/>
        <end position="20"/>
    </location>
</feature>
<evidence type="ECO:0000256" key="9">
    <source>
        <dbReference type="ARBA" id="ARBA00024993"/>
    </source>
</evidence>
<feature type="transmembrane region" description="Helical" evidence="13">
    <location>
        <begin position="59"/>
        <end position="81"/>
    </location>
</feature>
<keyword evidence="8" id="KW-0456">Lyase</keyword>
<evidence type="ECO:0000256" key="7">
    <source>
        <dbReference type="ARBA" id="ARBA00023136"/>
    </source>
</evidence>
<name>A0A2N3V515_9NOCA</name>
<dbReference type="InterPro" id="IPR001902">
    <property type="entry name" value="SLC26A/SulP_fam"/>
</dbReference>
<dbReference type="EC" id="4.2.1.1" evidence="3"/>
<dbReference type="PANTHER" id="PTHR11814">
    <property type="entry name" value="SULFATE TRANSPORTER"/>
    <property type="match status" value="1"/>
</dbReference>
<dbReference type="AlphaFoldDB" id="A0A2N3V515"/>
<comment type="cofactor">
    <cofactor evidence="11">
        <name>Zn(2+)</name>
        <dbReference type="ChEBI" id="CHEBI:29105"/>
    </cofactor>
    <text evidence="11">Binds 1 zinc ion per subunit.</text>
</comment>
<feature type="binding site" evidence="11">
    <location>
        <position position="642"/>
    </location>
    <ligand>
        <name>Zn(2+)</name>
        <dbReference type="ChEBI" id="CHEBI:29105"/>
    </ligand>
</feature>
<dbReference type="GO" id="GO:0004089">
    <property type="term" value="F:carbonate dehydratase activity"/>
    <property type="evidence" value="ECO:0007669"/>
    <property type="project" value="UniProtKB-EC"/>
</dbReference>
<evidence type="ECO:0000256" key="12">
    <source>
        <dbReference type="SAM" id="MobiDB-lite"/>
    </source>
</evidence>
<dbReference type="SMART" id="SM00947">
    <property type="entry name" value="Pro_CA"/>
    <property type="match status" value="1"/>
</dbReference>
<dbReference type="GO" id="GO:0016020">
    <property type="term" value="C:membrane"/>
    <property type="evidence" value="ECO:0007669"/>
    <property type="project" value="UniProtKB-SubCell"/>
</dbReference>
<gene>
    <name evidence="15" type="ORF">ATK86_7594</name>
</gene>
<dbReference type="InterPro" id="IPR015892">
    <property type="entry name" value="Carbonic_anhydrase_CS"/>
</dbReference>
<feature type="transmembrane region" description="Helical" evidence="13">
    <location>
        <begin position="101"/>
        <end position="121"/>
    </location>
</feature>
<evidence type="ECO:0000313" key="15">
    <source>
        <dbReference type="EMBL" id="PKV76656.1"/>
    </source>
</evidence>
<accession>A0A2N3V515</accession>
<dbReference type="GO" id="GO:0008270">
    <property type="term" value="F:zinc ion binding"/>
    <property type="evidence" value="ECO:0007669"/>
    <property type="project" value="InterPro"/>
</dbReference>
<evidence type="ECO:0000256" key="3">
    <source>
        <dbReference type="ARBA" id="ARBA00012925"/>
    </source>
</evidence>
<evidence type="ECO:0000256" key="4">
    <source>
        <dbReference type="ARBA" id="ARBA00022692"/>
    </source>
</evidence>
<feature type="transmembrane region" description="Helical" evidence="13">
    <location>
        <begin position="207"/>
        <end position="226"/>
    </location>
</feature>
<evidence type="ECO:0000256" key="10">
    <source>
        <dbReference type="ARBA" id="ARBA00048348"/>
    </source>
</evidence>
<sequence>MTQAAAPESAGDSQGSPSPLGERLRGVLRHDLPASVVVFLVALPLSLGIAIASDAPIMAGLIAAVIGGIVAGAVGGSPMLASGPAAGLTVVVAELVAEFGWQVTCAITVAAGVLQILFGLSRVARAALAISPVVVHAMLAGIGITIALQQVHVLLGGTSRSSVWQNLSQLPAQLTRLHWGDVVIGLIVIVTLLFWKKVPGALGRVPGALVAVVAATIVSLVAPLGVERIVMNGSLFDAIALPTLPDGKWLAVATGVLTVALIASVESLLSAVAVDKMHSGARTDLNRELVGQGTANIASGMLGGLPITGVIVRSATNVAAGAKSKASTILHGVWVLLFSVLLAGVVQQIPKAALAGLLIVIGIQLVKLAHIRLAHRTGDLWVYLITVAGVMFLNLLEGVLVGLVVAIALVVWRAARADIHAEPVGDSDSRRWRVVIEGTCSFLSLPKLSSALDSVPAGTDVTVELTVDFIDHAATEVLHEWERRHRETGGTILIDELGSDRLSATTLGPPQRGSSAQARGLEPWKAWQNTDTDPAALPPVGALRPILDGISRYHRRHAPMVRAHLNDLRDGQAPTSLFLTCADSRVVPNVITHSGPGDLFTVRNVGNLIPADNVDPSAEAALAFAVEELAVSSVIICGHSGCGAMGALLGDAAVSPSIREWLDHAEPSRVAYLSGHPVAAAAAAAGFDARDQLSMVNVAIQVETARRHPVIAAASATGEVHIAGLFFDIATATVWHVGSDTVTAHHDELISDAVPV</sequence>
<evidence type="ECO:0000256" key="13">
    <source>
        <dbReference type="SAM" id="Phobius"/>
    </source>
</evidence>
<keyword evidence="11" id="KW-0479">Metal-binding</keyword>
<comment type="function">
    <text evidence="9">Catalyzes the reversible hydration of carbon dioxide to form bicarbonate.</text>
</comment>
<evidence type="ECO:0000256" key="2">
    <source>
        <dbReference type="ARBA" id="ARBA00006217"/>
    </source>
</evidence>
<dbReference type="EMBL" id="PJMW01000004">
    <property type="protein sequence ID" value="PKV76656.1"/>
    <property type="molecule type" value="Genomic_DNA"/>
</dbReference>
<dbReference type="OrthoDB" id="9771198at2"/>
<dbReference type="RefSeq" id="WP_101469294.1">
    <property type="nucleotide sequence ID" value="NZ_PJMW01000004.1"/>
</dbReference>
<dbReference type="InterPro" id="IPR036874">
    <property type="entry name" value="Carbonic_anhydrase_sf"/>
</dbReference>
<proteinExistence type="inferred from homology"/>
<keyword evidence="5 11" id="KW-0862">Zinc</keyword>
<dbReference type="Pfam" id="PF00484">
    <property type="entry name" value="Pro_CA"/>
    <property type="match status" value="1"/>
</dbReference>
<evidence type="ECO:0000256" key="6">
    <source>
        <dbReference type="ARBA" id="ARBA00022989"/>
    </source>
</evidence>
<evidence type="ECO:0000256" key="8">
    <source>
        <dbReference type="ARBA" id="ARBA00023239"/>
    </source>
</evidence>